<dbReference type="PANTHER" id="PTHR10353:SF209">
    <property type="entry name" value="GALACTOLIPID GALACTOSYLTRANSFERASE SFR2, CHLOROPLASTIC"/>
    <property type="match status" value="1"/>
</dbReference>
<dbReference type="InterPro" id="IPR001360">
    <property type="entry name" value="Glyco_hydro_1"/>
</dbReference>
<name>A0AAW2YSI4_9EUKA</name>
<accession>A0AAW2YSI4</accession>
<dbReference type="PROSITE" id="PS00572">
    <property type="entry name" value="GLYCOSYL_HYDROL_F1_1"/>
    <property type="match status" value="1"/>
</dbReference>
<keyword evidence="3" id="KW-0326">Glycosidase</keyword>
<evidence type="ECO:0000256" key="4">
    <source>
        <dbReference type="PROSITE-ProRule" id="PRU10055"/>
    </source>
</evidence>
<evidence type="ECO:0000313" key="7">
    <source>
        <dbReference type="Proteomes" id="UP001431209"/>
    </source>
</evidence>
<dbReference type="EMBL" id="JAOPGA020000580">
    <property type="protein sequence ID" value="KAL0479609.1"/>
    <property type="molecule type" value="Genomic_DNA"/>
</dbReference>
<evidence type="ECO:0008006" key="8">
    <source>
        <dbReference type="Google" id="ProtNLM"/>
    </source>
</evidence>
<evidence type="ECO:0000313" key="6">
    <source>
        <dbReference type="EMBL" id="KAL0479609.1"/>
    </source>
</evidence>
<dbReference type="InterPro" id="IPR017853">
    <property type="entry name" value="GH"/>
</dbReference>
<dbReference type="AlphaFoldDB" id="A0AAW2YSI4"/>
<proteinExistence type="inferred from homology"/>
<comment type="caution">
    <text evidence="6">The sequence shown here is derived from an EMBL/GenBank/DDBJ whole genome shotgun (WGS) entry which is preliminary data.</text>
</comment>
<feature type="active site" description="Nucleophile" evidence="4">
    <location>
        <position position="417"/>
    </location>
</feature>
<organism evidence="6 7">
    <name type="scientific">Acrasis kona</name>
    <dbReference type="NCBI Taxonomy" id="1008807"/>
    <lineage>
        <taxon>Eukaryota</taxon>
        <taxon>Discoba</taxon>
        <taxon>Heterolobosea</taxon>
        <taxon>Tetramitia</taxon>
        <taxon>Eutetramitia</taxon>
        <taxon>Acrasidae</taxon>
        <taxon>Acrasis</taxon>
    </lineage>
</organism>
<protein>
    <recommendedName>
        <fullName evidence="8">Beta-glucosidase</fullName>
    </recommendedName>
</protein>
<keyword evidence="7" id="KW-1185">Reference proteome</keyword>
<dbReference type="Proteomes" id="UP001431209">
    <property type="component" value="Unassembled WGS sequence"/>
</dbReference>
<comment type="similarity">
    <text evidence="1 5">Belongs to the glycosyl hydrolase 1 family.</text>
</comment>
<dbReference type="Pfam" id="PF00232">
    <property type="entry name" value="Glyco_hydro_1"/>
    <property type="match status" value="1"/>
</dbReference>
<gene>
    <name evidence="6" type="ORF">AKO1_007717</name>
</gene>
<dbReference type="InterPro" id="IPR018120">
    <property type="entry name" value="Glyco_hydro_1_AS"/>
</dbReference>
<reference evidence="6 7" key="1">
    <citation type="submission" date="2024-03" db="EMBL/GenBank/DDBJ databases">
        <title>The Acrasis kona genome and developmental transcriptomes reveal deep origins of eukaryotic multicellular pathways.</title>
        <authorList>
            <person name="Sheikh S."/>
            <person name="Fu C.-J."/>
            <person name="Brown M.W."/>
            <person name="Baldauf S.L."/>
        </authorList>
    </citation>
    <scope>NUCLEOTIDE SEQUENCE [LARGE SCALE GENOMIC DNA]</scope>
    <source>
        <strain evidence="6 7">ATCC MYA-3509</strain>
    </source>
</reference>
<dbReference type="GO" id="GO:0005975">
    <property type="term" value="P:carbohydrate metabolic process"/>
    <property type="evidence" value="ECO:0007669"/>
    <property type="project" value="InterPro"/>
</dbReference>
<dbReference type="PANTHER" id="PTHR10353">
    <property type="entry name" value="GLYCOSYL HYDROLASE"/>
    <property type="match status" value="1"/>
</dbReference>
<evidence type="ECO:0000256" key="1">
    <source>
        <dbReference type="ARBA" id="ARBA00010838"/>
    </source>
</evidence>
<evidence type="ECO:0000256" key="2">
    <source>
        <dbReference type="ARBA" id="ARBA00022801"/>
    </source>
</evidence>
<evidence type="ECO:0000256" key="3">
    <source>
        <dbReference type="ARBA" id="ARBA00023295"/>
    </source>
</evidence>
<dbReference type="Gene3D" id="3.20.20.80">
    <property type="entry name" value="Glycosidases"/>
    <property type="match status" value="1"/>
</dbReference>
<keyword evidence="2" id="KW-0378">Hydrolase</keyword>
<dbReference type="SUPFAM" id="SSF51445">
    <property type="entry name" value="(Trans)glycosidases"/>
    <property type="match status" value="1"/>
</dbReference>
<dbReference type="GO" id="GO:0008422">
    <property type="term" value="F:beta-glucosidase activity"/>
    <property type="evidence" value="ECO:0007669"/>
    <property type="project" value="TreeGrafter"/>
</dbReference>
<sequence length="507" mass="58949">MPMATHMRKMKKKVIKKFKALNKIQLRSLCANKFKMIIVFTCIVVALLAVLMCFIFPVSDVTYFWNWSVINVKETHFPRDFLWGTATAAHQVEGDNDKNQWFTFENGGFTNSDKNIANYERSGIACNHYNLYREDISMMKKDLGVNSYRFSIEWSRIEPSKGNYDMNAVQHYHDVIDELLKNDIKPLVTLHHFTEPQWFADLGGFEHFENIEHFVKFSEFVFRAYSKKVEIWCTINEPNVYIVEGYISGSFPPAKHSIVTALKVTTVMCEAHVRVYRALKKISEELNVKSQIGLVLQLSQVDPQNRYNPIDRICTFAAEKISVGLYLDFFSKGSMYVPFLVNYANTDAVGANDFFGVNYYRNDFFGMTLDIPPIKSVKDYKNREYNDMDWEIYPEGIYRAIELVNKTLPGLPIIVTENGLADAKDAKRAKFFDRYLYAVNKAIQDGCPVKGYMAWSLMDNFEWASGFYPRFGLYKMNYKTMKRTLRSGAKPFIETIKKWKVENNIKD</sequence>
<evidence type="ECO:0000256" key="5">
    <source>
        <dbReference type="RuleBase" id="RU003690"/>
    </source>
</evidence>
<dbReference type="PRINTS" id="PR00131">
    <property type="entry name" value="GLHYDRLASE1"/>
</dbReference>